<dbReference type="EMBL" id="CM023475">
    <property type="protein sequence ID" value="KAH7945124.1"/>
    <property type="molecule type" value="Genomic_DNA"/>
</dbReference>
<dbReference type="Proteomes" id="UP000821865">
    <property type="component" value="Chromosome 6"/>
</dbReference>
<evidence type="ECO:0000313" key="2">
    <source>
        <dbReference type="Proteomes" id="UP000821865"/>
    </source>
</evidence>
<comment type="caution">
    <text evidence="1">The sequence shown here is derived from an EMBL/GenBank/DDBJ whole genome shotgun (WGS) entry which is preliminary data.</text>
</comment>
<proteinExistence type="predicted"/>
<name>A0ACB8CJU4_DERSI</name>
<accession>A0ACB8CJU4</accession>
<sequence>MVQISSGGDLPPGVLFAQYAYLSDRTIISLGLLVTFFILLLVISVGVVLAFYLGEPSSTTEVLGEAEARPGTDLGAKITAHKTGRGRTVKEPYVEPMAPEVRIPVPAQDSQTSVALPISQLFRKNFCDYIVYPDLVAQGGEFVPLLGKVSWNVFQAAFANAVSQQRHTEPMTFLGVWLYKEATAREFASEVATMTHINTIIIQTHISVPFRAGHTCISRPICAMAASDLRPSFEVAQQAESFLRSRGDKFRIVFSSTLGVMVYVGQAFRKQPSGPYDACDSSYMAGRDFLCSGGTTSLGLEMYDKDEMYTYVIYQDGSNQHFVTYETTNSLLDKRATMERIFWNCPADPPTEELQKLVGLQKWEPLLAGCDPEVQIRVTARAQEVAFSTD</sequence>
<reference evidence="1" key="1">
    <citation type="submission" date="2020-05" db="EMBL/GenBank/DDBJ databases">
        <title>Large-scale comparative analyses of tick genomes elucidate their genetic diversity and vector capacities.</title>
        <authorList>
            <person name="Jia N."/>
            <person name="Wang J."/>
            <person name="Shi W."/>
            <person name="Du L."/>
            <person name="Sun Y."/>
            <person name="Zhan W."/>
            <person name="Jiang J."/>
            <person name="Wang Q."/>
            <person name="Zhang B."/>
            <person name="Ji P."/>
            <person name="Sakyi L.B."/>
            <person name="Cui X."/>
            <person name="Yuan T."/>
            <person name="Jiang B."/>
            <person name="Yang W."/>
            <person name="Lam T.T.-Y."/>
            <person name="Chang Q."/>
            <person name="Ding S."/>
            <person name="Wang X."/>
            <person name="Zhu J."/>
            <person name="Ruan X."/>
            <person name="Zhao L."/>
            <person name="Wei J."/>
            <person name="Que T."/>
            <person name="Du C."/>
            <person name="Cheng J."/>
            <person name="Dai P."/>
            <person name="Han X."/>
            <person name="Huang E."/>
            <person name="Gao Y."/>
            <person name="Liu J."/>
            <person name="Shao H."/>
            <person name="Ye R."/>
            <person name="Li L."/>
            <person name="Wei W."/>
            <person name="Wang X."/>
            <person name="Wang C."/>
            <person name="Yang T."/>
            <person name="Huo Q."/>
            <person name="Li W."/>
            <person name="Guo W."/>
            <person name="Chen H."/>
            <person name="Zhou L."/>
            <person name="Ni X."/>
            <person name="Tian J."/>
            <person name="Zhou Y."/>
            <person name="Sheng Y."/>
            <person name="Liu T."/>
            <person name="Pan Y."/>
            <person name="Xia L."/>
            <person name="Li J."/>
            <person name="Zhao F."/>
            <person name="Cao W."/>
        </authorList>
    </citation>
    <scope>NUCLEOTIDE SEQUENCE</scope>
    <source>
        <strain evidence="1">Dsil-2018</strain>
    </source>
</reference>
<gene>
    <name evidence="1" type="ORF">HPB49_007131</name>
</gene>
<keyword evidence="2" id="KW-1185">Reference proteome</keyword>
<organism evidence="1 2">
    <name type="scientific">Dermacentor silvarum</name>
    <name type="common">Tick</name>
    <dbReference type="NCBI Taxonomy" id="543639"/>
    <lineage>
        <taxon>Eukaryota</taxon>
        <taxon>Metazoa</taxon>
        <taxon>Ecdysozoa</taxon>
        <taxon>Arthropoda</taxon>
        <taxon>Chelicerata</taxon>
        <taxon>Arachnida</taxon>
        <taxon>Acari</taxon>
        <taxon>Parasitiformes</taxon>
        <taxon>Ixodida</taxon>
        <taxon>Ixodoidea</taxon>
        <taxon>Ixodidae</taxon>
        <taxon>Rhipicephalinae</taxon>
        <taxon>Dermacentor</taxon>
    </lineage>
</organism>
<evidence type="ECO:0000313" key="1">
    <source>
        <dbReference type="EMBL" id="KAH7945124.1"/>
    </source>
</evidence>
<protein>
    <submittedName>
        <fullName evidence="1">Uncharacterized protein</fullName>
    </submittedName>
</protein>